<dbReference type="EMBL" id="CM000362">
    <property type="protein sequence ID" value="EDX05878.1"/>
    <property type="molecule type" value="Genomic_DNA"/>
</dbReference>
<name>B4QD91_DROSI</name>
<evidence type="ECO:0000313" key="1">
    <source>
        <dbReference type="EMBL" id="EDX05878.1"/>
    </source>
</evidence>
<protein>
    <submittedName>
        <fullName evidence="1">GD10409</fullName>
    </submittedName>
</protein>
<organism evidence="1 2">
    <name type="scientific">Drosophila simulans</name>
    <name type="common">Fruit fly</name>
    <dbReference type="NCBI Taxonomy" id="7240"/>
    <lineage>
        <taxon>Eukaryota</taxon>
        <taxon>Metazoa</taxon>
        <taxon>Ecdysozoa</taxon>
        <taxon>Arthropoda</taxon>
        <taxon>Hexapoda</taxon>
        <taxon>Insecta</taxon>
        <taxon>Pterygota</taxon>
        <taxon>Neoptera</taxon>
        <taxon>Endopterygota</taxon>
        <taxon>Diptera</taxon>
        <taxon>Brachycera</taxon>
        <taxon>Muscomorpha</taxon>
        <taxon>Ephydroidea</taxon>
        <taxon>Drosophilidae</taxon>
        <taxon>Drosophila</taxon>
        <taxon>Sophophora</taxon>
    </lineage>
</organism>
<dbReference type="HOGENOM" id="CLU_2906489_0_0_1"/>
<reference evidence="1 2" key="1">
    <citation type="journal article" date="2007" name="Nature">
        <title>Evolution of genes and genomes on the Drosophila phylogeny.</title>
        <authorList>
            <consortium name="Drosophila 12 Genomes Consortium"/>
            <person name="Clark A.G."/>
            <person name="Eisen M.B."/>
            <person name="Smith D.R."/>
            <person name="Bergman C.M."/>
            <person name="Oliver B."/>
            <person name="Markow T.A."/>
            <person name="Kaufman T.C."/>
            <person name="Kellis M."/>
            <person name="Gelbart W."/>
            <person name="Iyer V.N."/>
            <person name="Pollard D.A."/>
            <person name="Sackton T.B."/>
            <person name="Larracuente A.M."/>
            <person name="Singh N.D."/>
            <person name="Abad J.P."/>
            <person name="Abt D.N."/>
            <person name="Adryan B."/>
            <person name="Aguade M."/>
            <person name="Akashi H."/>
            <person name="Anderson W.W."/>
            <person name="Aquadro C.F."/>
            <person name="Ardell D.H."/>
            <person name="Arguello R."/>
            <person name="Artieri C.G."/>
            <person name="Barbash D.A."/>
            <person name="Barker D."/>
            <person name="Barsanti P."/>
            <person name="Batterham P."/>
            <person name="Batzoglou S."/>
            <person name="Begun D."/>
            <person name="Bhutkar A."/>
            <person name="Blanco E."/>
            <person name="Bosak S.A."/>
            <person name="Bradley R.K."/>
            <person name="Brand A.D."/>
            <person name="Brent M.R."/>
            <person name="Brooks A.N."/>
            <person name="Brown R.H."/>
            <person name="Butlin R.K."/>
            <person name="Caggese C."/>
            <person name="Calvi B.R."/>
            <person name="Bernardo de Carvalho A."/>
            <person name="Caspi A."/>
            <person name="Castrezana S."/>
            <person name="Celniker S.E."/>
            <person name="Chang J.L."/>
            <person name="Chapple C."/>
            <person name="Chatterji S."/>
            <person name="Chinwalla A."/>
            <person name="Civetta A."/>
            <person name="Clifton S.W."/>
            <person name="Comeron J.M."/>
            <person name="Costello J.C."/>
            <person name="Coyne J.A."/>
            <person name="Daub J."/>
            <person name="David R.G."/>
            <person name="Delcher A.L."/>
            <person name="Delehaunty K."/>
            <person name="Do C.B."/>
            <person name="Ebling H."/>
            <person name="Edwards K."/>
            <person name="Eickbush T."/>
            <person name="Evans J.D."/>
            <person name="Filipski A."/>
            <person name="Findeiss S."/>
            <person name="Freyhult E."/>
            <person name="Fulton L."/>
            <person name="Fulton R."/>
            <person name="Garcia A.C."/>
            <person name="Gardiner A."/>
            <person name="Garfield D.A."/>
            <person name="Garvin B.E."/>
            <person name="Gibson G."/>
            <person name="Gilbert D."/>
            <person name="Gnerre S."/>
            <person name="Godfrey J."/>
            <person name="Good R."/>
            <person name="Gotea V."/>
            <person name="Gravely B."/>
            <person name="Greenberg A.J."/>
            <person name="Griffiths-Jones S."/>
            <person name="Gross S."/>
            <person name="Guigo R."/>
            <person name="Gustafson E.A."/>
            <person name="Haerty W."/>
            <person name="Hahn M.W."/>
            <person name="Halligan D.L."/>
            <person name="Halpern A.L."/>
            <person name="Halter G.M."/>
            <person name="Han M.V."/>
            <person name="Heger A."/>
            <person name="Hillier L."/>
            <person name="Hinrichs A.S."/>
            <person name="Holmes I."/>
            <person name="Hoskins R.A."/>
            <person name="Hubisz M.J."/>
            <person name="Hultmark D."/>
            <person name="Huntley M.A."/>
            <person name="Jaffe D.B."/>
            <person name="Jagadeeshan S."/>
            <person name="Jeck W.R."/>
            <person name="Johnson J."/>
            <person name="Jones C.D."/>
            <person name="Jordan W.C."/>
            <person name="Karpen G.H."/>
            <person name="Kataoka E."/>
            <person name="Keightley P.D."/>
            <person name="Kheradpour P."/>
            <person name="Kirkness E.F."/>
            <person name="Koerich L.B."/>
            <person name="Kristiansen K."/>
            <person name="Kudrna D."/>
            <person name="Kulathinal R.J."/>
            <person name="Kumar S."/>
            <person name="Kwok R."/>
            <person name="Lander E."/>
            <person name="Langley C.H."/>
            <person name="Lapoint R."/>
            <person name="Lazzaro B.P."/>
            <person name="Lee S.J."/>
            <person name="Levesque L."/>
            <person name="Li R."/>
            <person name="Lin C.F."/>
            <person name="Lin M.F."/>
            <person name="Lindblad-Toh K."/>
            <person name="Llopart A."/>
            <person name="Long M."/>
            <person name="Low L."/>
            <person name="Lozovsky E."/>
            <person name="Lu J."/>
            <person name="Luo M."/>
            <person name="Machado C.A."/>
            <person name="Makalowski W."/>
            <person name="Marzo M."/>
            <person name="Matsuda M."/>
            <person name="Matzkin L."/>
            <person name="McAllister B."/>
            <person name="McBride C.S."/>
            <person name="McKernan B."/>
            <person name="McKernan K."/>
            <person name="Mendez-Lago M."/>
            <person name="Minx P."/>
            <person name="Mollenhauer M.U."/>
            <person name="Montooth K."/>
            <person name="Mount S.M."/>
            <person name="Mu X."/>
            <person name="Myers E."/>
            <person name="Negre B."/>
            <person name="Newfeld S."/>
            <person name="Nielsen R."/>
            <person name="Noor M.A."/>
            <person name="O'Grady P."/>
            <person name="Pachter L."/>
            <person name="Papaceit M."/>
            <person name="Parisi M.J."/>
            <person name="Parisi M."/>
            <person name="Parts L."/>
            <person name="Pedersen J.S."/>
            <person name="Pesole G."/>
            <person name="Phillippy A.M."/>
            <person name="Ponting C.P."/>
            <person name="Pop M."/>
            <person name="Porcelli D."/>
            <person name="Powell J.R."/>
            <person name="Prohaska S."/>
            <person name="Pruitt K."/>
            <person name="Puig M."/>
            <person name="Quesneville H."/>
            <person name="Ram K.R."/>
            <person name="Rand D."/>
            <person name="Rasmussen M.D."/>
            <person name="Reed L.K."/>
            <person name="Reenan R."/>
            <person name="Reily A."/>
            <person name="Remington K.A."/>
            <person name="Rieger T.T."/>
            <person name="Ritchie M.G."/>
            <person name="Robin C."/>
            <person name="Rogers Y.H."/>
            <person name="Rohde C."/>
            <person name="Rozas J."/>
            <person name="Rubenfield M.J."/>
            <person name="Ruiz A."/>
            <person name="Russo S."/>
            <person name="Salzberg S.L."/>
            <person name="Sanchez-Gracia A."/>
            <person name="Saranga D.J."/>
            <person name="Sato H."/>
            <person name="Schaeffer S.W."/>
            <person name="Schatz M.C."/>
            <person name="Schlenke T."/>
            <person name="Schwartz R."/>
            <person name="Segarra C."/>
            <person name="Singh R.S."/>
            <person name="Sirot L."/>
            <person name="Sirota M."/>
            <person name="Sisneros N.B."/>
            <person name="Smith C.D."/>
            <person name="Smith T.F."/>
            <person name="Spieth J."/>
            <person name="Stage D.E."/>
            <person name="Stark A."/>
            <person name="Stephan W."/>
            <person name="Strausberg R.L."/>
            <person name="Strempel S."/>
            <person name="Sturgill D."/>
            <person name="Sutton G."/>
            <person name="Sutton G.G."/>
            <person name="Tao W."/>
            <person name="Teichmann S."/>
            <person name="Tobari Y.N."/>
            <person name="Tomimura Y."/>
            <person name="Tsolas J.M."/>
            <person name="Valente V.L."/>
            <person name="Venter E."/>
            <person name="Venter J.C."/>
            <person name="Vicario S."/>
            <person name="Vieira F.G."/>
            <person name="Vilella A.J."/>
            <person name="Villasante A."/>
            <person name="Walenz B."/>
            <person name="Wang J."/>
            <person name="Wasserman M."/>
            <person name="Watts T."/>
            <person name="Wilson D."/>
            <person name="Wilson R.K."/>
            <person name="Wing R.A."/>
            <person name="Wolfner M.F."/>
            <person name="Wong A."/>
            <person name="Wong G.K."/>
            <person name="Wu C.I."/>
            <person name="Wu G."/>
            <person name="Yamamoto D."/>
            <person name="Yang H.P."/>
            <person name="Yang S.P."/>
            <person name="Yorke J.A."/>
            <person name="Yoshida K."/>
            <person name="Zdobnov E."/>
            <person name="Zhang P."/>
            <person name="Zhang Y."/>
            <person name="Zimin A.V."/>
            <person name="Baldwin J."/>
            <person name="Abdouelleil A."/>
            <person name="Abdulkadir J."/>
            <person name="Abebe A."/>
            <person name="Abera B."/>
            <person name="Abreu J."/>
            <person name="Acer S.C."/>
            <person name="Aftuck L."/>
            <person name="Alexander A."/>
            <person name="An P."/>
            <person name="Anderson E."/>
            <person name="Anderson S."/>
            <person name="Arachi H."/>
            <person name="Azer M."/>
            <person name="Bachantsang P."/>
            <person name="Barry A."/>
            <person name="Bayul T."/>
            <person name="Berlin A."/>
            <person name="Bessette D."/>
            <person name="Bloom T."/>
            <person name="Blye J."/>
            <person name="Boguslavskiy L."/>
            <person name="Bonnet C."/>
            <person name="Boukhgalter B."/>
            <person name="Bourzgui I."/>
            <person name="Brown A."/>
            <person name="Cahill P."/>
            <person name="Channer S."/>
            <person name="Cheshatsang Y."/>
            <person name="Chuda L."/>
            <person name="Citroen M."/>
            <person name="Collymore A."/>
            <person name="Cooke P."/>
            <person name="Costello M."/>
            <person name="D'Aco K."/>
            <person name="Daza R."/>
            <person name="De Haan G."/>
            <person name="DeGray S."/>
            <person name="DeMaso C."/>
            <person name="Dhargay N."/>
            <person name="Dooley K."/>
            <person name="Dooley E."/>
            <person name="Doricent M."/>
            <person name="Dorje P."/>
            <person name="Dorjee K."/>
            <person name="Dupes A."/>
            <person name="Elong R."/>
            <person name="Falk J."/>
            <person name="Farina A."/>
            <person name="Faro S."/>
            <person name="Ferguson D."/>
            <person name="Fisher S."/>
            <person name="Foley C.D."/>
            <person name="Franke A."/>
            <person name="Friedrich D."/>
            <person name="Gadbois L."/>
            <person name="Gearin G."/>
            <person name="Gearin C.R."/>
            <person name="Giannoukos G."/>
            <person name="Goode T."/>
            <person name="Graham J."/>
            <person name="Grandbois E."/>
            <person name="Grewal S."/>
            <person name="Gyaltsen K."/>
            <person name="Hafez N."/>
            <person name="Hagos B."/>
            <person name="Hall J."/>
            <person name="Henson C."/>
            <person name="Hollinger A."/>
            <person name="Honan T."/>
            <person name="Huard M.D."/>
            <person name="Hughes L."/>
            <person name="Hurhula B."/>
            <person name="Husby M.E."/>
            <person name="Kamat A."/>
            <person name="Kanga B."/>
            <person name="Kashin S."/>
            <person name="Khazanovich D."/>
            <person name="Kisner P."/>
            <person name="Lance K."/>
            <person name="Lara M."/>
            <person name="Lee W."/>
            <person name="Lennon N."/>
            <person name="Letendre F."/>
            <person name="LeVine R."/>
            <person name="Lipovsky A."/>
            <person name="Liu X."/>
            <person name="Liu J."/>
            <person name="Liu S."/>
            <person name="Lokyitsang T."/>
            <person name="Lokyitsang Y."/>
            <person name="Lubonja R."/>
            <person name="Lui A."/>
            <person name="MacDonald P."/>
            <person name="Magnisalis V."/>
            <person name="Maru K."/>
            <person name="Matthews C."/>
            <person name="McCusker W."/>
            <person name="McDonough S."/>
            <person name="Mehta T."/>
            <person name="Meldrim J."/>
            <person name="Meneus L."/>
            <person name="Mihai O."/>
            <person name="Mihalev A."/>
            <person name="Mihova T."/>
            <person name="Mittelman R."/>
            <person name="Mlenga V."/>
            <person name="Montmayeur A."/>
            <person name="Mulrain L."/>
            <person name="Navidi A."/>
            <person name="Naylor J."/>
            <person name="Negash T."/>
            <person name="Nguyen T."/>
            <person name="Nguyen N."/>
            <person name="Nicol R."/>
            <person name="Norbu C."/>
            <person name="Norbu N."/>
            <person name="Novod N."/>
            <person name="O'Neill B."/>
            <person name="Osman S."/>
            <person name="Markiewicz E."/>
            <person name="Oyono O.L."/>
            <person name="Patti C."/>
            <person name="Phunkhang P."/>
            <person name="Pierre F."/>
            <person name="Priest M."/>
            <person name="Raghuraman S."/>
            <person name="Rege F."/>
            <person name="Reyes R."/>
            <person name="Rise C."/>
            <person name="Rogov P."/>
            <person name="Ross K."/>
            <person name="Ryan E."/>
            <person name="Settipalli S."/>
            <person name="Shea T."/>
            <person name="Sherpa N."/>
            <person name="Shi L."/>
            <person name="Shih D."/>
            <person name="Sparrow T."/>
            <person name="Spaulding J."/>
            <person name="Stalker J."/>
            <person name="Stange-Thomann N."/>
            <person name="Stavropoulos S."/>
            <person name="Stone C."/>
            <person name="Strader C."/>
            <person name="Tesfaye S."/>
            <person name="Thomson T."/>
            <person name="Thoulutsang Y."/>
            <person name="Thoulutsang D."/>
            <person name="Topham K."/>
            <person name="Topping I."/>
            <person name="Tsamla T."/>
            <person name="Vassiliev H."/>
            <person name="Vo A."/>
            <person name="Wangchuk T."/>
            <person name="Wangdi T."/>
            <person name="Weiand M."/>
            <person name="Wilkinson J."/>
            <person name="Wilson A."/>
            <person name="Yadav S."/>
            <person name="Young G."/>
            <person name="Yu Q."/>
            <person name="Zembek L."/>
            <person name="Zhong D."/>
            <person name="Zimmer A."/>
            <person name="Zwirko Z."/>
            <person name="Jaffe D.B."/>
            <person name="Alvarez P."/>
            <person name="Brockman W."/>
            <person name="Butler J."/>
            <person name="Chin C."/>
            <person name="Gnerre S."/>
            <person name="Grabherr M."/>
            <person name="Kleber M."/>
            <person name="Mauceli E."/>
            <person name="MacCallum I."/>
        </authorList>
    </citation>
    <scope>NUCLEOTIDE SEQUENCE [LARGE SCALE GENOMIC DNA]</scope>
    <source>
        <strain evidence="2">white501</strain>
    </source>
</reference>
<proteinExistence type="predicted"/>
<dbReference type="Proteomes" id="UP000000304">
    <property type="component" value="Chromosome 2R"/>
</dbReference>
<gene>
    <name evidence="1" type="primary">Dsim\GD10409</name>
    <name evidence="1" type="ORF">Dsim_GD10409</name>
</gene>
<dbReference type="AlphaFoldDB" id="B4QD91"/>
<keyword evidence="2" id="KW-1185">Reference proteome</keyword>
<accession>B4QD91</accession>
<evidence type="ECO:0000313" key="2">
    <source>
        <dbReference type="Proteomes" id="UP000000304"/>
    </source>
</evidence>
<sequence>MSMVTADPDDGDDDSRLDLRWCKEAGPRARASAALFAVWFGAWPMDLAVVVDLDLCLNLSSD</sequence>